<keyword evidence="2" id="KW-1133">Transmembrane helix</keyword>
<feature type="transmembrane region" description="Helical" evidence="2">
    <location>
        <begin position="73"/>
        <end position="93"/>
    </location>
</feature>
<protein>
    <submittedName>
        <fullName evidence="3">Uncharacterized protein</fullName>
    </submittedName>
</protein>
<feature type="region of interest" description="Disordered" evidence="1">
    <location>
        <begin position="1"/>
        <end position="20"/>
    </location>
</feature>
<proteinExistence type="predicted"/>
<evidence type="ECO:0000256" key="2">
    <source>
        <dbReference type="SAM" id="Phobius"/>
    </source>
</evidence>
<dbReference type="Proteomes" id="UP001066276">
    <property type="component" value="Chromosome 5"/>
</dbReference>
<evidence type="ECO:0000313" key="4">
    <source>
        <dbReference type="Proteomes" id="UP001066276"/>
    </source>
</evidence>
<reference evidence="3" key="1">
    <citation type="journal article" date="2022" name="bioRxiv">
        <title>Sequencing and chromosome-scale assembly of the giantPleurodeles waltlgenome.</title>
        <authorList>
            <person name="Brown T."/>
            <person name="Elewa A."/>
            <person name="Iarovenko S."/>
            <person name="Subramanian E."/>
            <person name="Araus A.J."/>
            <person name="Petzold A."/>
            <person name="Susuki M."/>
            <person name="Suzuki K.-i.T."/>
            <person name="Hayashi T."/>
            <person name="Toyoda A."/>
            <person name="Oliveira C."/>
            <person name="Osipova E."/>
            <person name="Leigh N.D."/>
            <person name="Simon A."/>
            <person name="Yun M.H."/>
        </authorList>
    </citation>
    <scope>NUCLEOTIDE SEQUENCE</scope>
    <source>
        <strain evidence="3">20211129_DDA</strain>
        <tissue evidence="3">Liver</tissue>
    </source>
</reference>
<feature type="region of interest" description="Disordered" evidence="1">
    <location>
        <begin position="122"/>
        <end position="141"/>
    </location>
</feature>
<accession>A0AAV7RFI8</accession>
<keyword evidence="4" id="KW-1185">Reference proteome</keyword>
<keyword evidence="2" id="KW-0812">Transmembrane</keyword>
<name>A0AAV7RFI8_PLEWA</name>
<evidence type="ECO:0000256" key="1">
    <source>
        <dbReference type="SAM" id="MobiDB-lite"/>
    </source>
</evidence>
<gene>
    <name evidence="3" type="ORF">NDU88_003060</name>
</gene>
<comment type="caution">
    <text evidence="3">The sequence shown here is derived from an EMBL/GenBank/DDBJ whole genome shotgun (WGS) entry which is preliminary data.</text>
</comment>
<organism evidence="3 4">
    <name type="scientific">Pleurodeles waltl</name>
    <name type="common">Iberian ribbed newt</name>
    <dbReference type="NCBI Taxonomy" id="8319"/>
    <lineage>
        <taxon>Eukaryota</taxon>
        <taxon>Metazoa</taxon>
        <taxon>Chordata</taxon>
        <taxon>Craniata</taxon>
        <taxon>Vertebrata</taxon>
        <taxon>Euteleostomi</taxon>
        <taxon>Amphibia</taxon>
        <taxon>Batrachia</taxon>
        <taxon>Caudata</taxon>
        <taxon>Salamandroidea</taxon>
        <taxon>Salamandridae</taxon>
        <taxon>Pleurodelinae</taxon>
        <taxon>Pleurodeles</taxon>
    </lineage>
</organism>
<sequence length="275" mass="29607">MRRQGAPIAHSQSQWRAPQPKSYMAARQCLPLRAPPQATPPATPLCQECRRLLSPTLGAHVAQCAGSSPFVRWISPIFALLYSWVFTFLYGPLRWPAVLLIRPAPLCCKVFGVFQYRCSPRATPGSVPPSPTLGGSSAALPKASPLSPPLQGLSTVHFSRLHPLQYRSPWPRPSKRPTQSGEVGWVRGLELCRPYLFVASTALAPPGLFAPEGKAVIALGPAAGRSAPRGGRVCPSLSLCSKWAHSSVSELLQQPGRHSPLCGSLGWLFLSAVNL</sequence>
<evidence type="ECO:0000313" key="3">
    <source>
        <dbReference type="EMBL" id="KAJ1150265.1"/>
    </source>
</evidence>
<dbReference type="EMBL" id="JANPWB010000009">
    <property type="protein sequence ID" value="KAJ1150265.1"/>
    <property type="molecule type" value="Genomic_DNA"/>
</dbReference>
<dbReference type="AlphaFoldDB" id="A0AAV7RFI8"/>
<keyword evidence="2" id="KW-0472">Membrane</keyword>